<evidence type="ECO:0000256" key="1">
    <source>
        <dbReference type="ARBA" id="ARBA00008791"/>
    </source>
</evidence>
<dbReference type="EMBL" id="WWCL01000002">
    <property type="protein sequence ID" value="MYN45402.1"/>
    <property type="molecule type" value="Genomic_DNA"/>
</dbReference>
<dbReference type="Gene3D" id="3.40.50.12370">
    <property type="match status" value="1"/>
</dbReference>
<protein>
    <submittedName>
        <fullName evidence="3">Universal stress protein</fullName>
    </submittedName>
</protein>
<dbReference type="InterPro" id="IPR006015">
    <property type="entry name" value="Universal_stress_UspA"/>
</dbReference>
<evidence type="ECO:0000259" key="2">
    <source>
        <dbReference type="Pfam" id="PF00582"/>
    </source>
</evidence>
<dbReference type="AlphaFoldDB" id="A0A845HWZ8"/>
<gene>
    <name evidence="3" type="ORF">GTP23_10110</name>
</gene>
<evidence type="ECO:0000313" key="4">
    <source>
        <dbReference type="Proteomes" id="UP000444316"/>
    </source>
</evidence>
<dbReference type="InterPro" id="IPR006016">
    <property type="entry name" value="UspA"/>
</dbReference>
<keyword evidence="4" id="KW-1185">Reference proteome</keyword>
<dbReference type="Pfam" id="PF00582">
    <property type="entry name" value="Usp"/>
    <property type="match status" value="1"/>
</dbReference>
<feature type="domain" description="UspA" evidence="2">
    <location>
        <begin position="163"/>
        <end position="280"/>
    </location>
</feature>
<dbReference type="Proteomes" id="UP000444316">
    <property type="component" value="Unassembled WGS sequence"/>
</dbReference>
<comment type="caution">
    <text evidence="3">The sequence shown here is derived from an EMBL/GenBank/DDBJ whole genome shotgun (WGS) entry which is preliminary data.</text>
</comment>
<organism evidence="3 4">
    <name type="scientific">Duganella fentianensis</name>
    <dbReference type="NCBI Taxonomy" id="2692177"/>
    <lineage>
        <taxon>Bacteria</taxon>
        <taxon>Pseudomonadati</taxon>
        <taxon>Pseudomonadota</taxon>
        <taxon>Betaproteobacteria</taxon>
        <taxon>Burkholderiales</taxon>
        <taxon>Oxalobacteraceae</taxon>
        <taxon>Telluria group</taxon>
        <taxon>Duganella</taxon>
    </lineage>
</organism>
<sequence>MSYRTILLHADMAHHAAARYALGCRLAALFDAHLIGAAATGISRFAPVAVAAGIWPLTAEHMTQMSDSASKALENCAISATTHAVNSYESRLLSDDAASALLLQSSCADLLVLSQDDGNETLADRASALVPSLLLHGARPILVVPKVSRVPLDVTPCQHPLLAWDGSNHSARALLDALPLLKLARKVTLLVLNAGQHAGQHSQQAGADMALFLARHGVPVDLIADSTELPVAEAILGQACALGNDLLVMGGYGHTRWSEAVLGGVTSTILDTMDIPVLVAH</sequence>
<comment type="similarity">
    <text evidence="1">Belongs to the universal stress protein A family.</text>
</comment>
<evidence type="ECO:0000313" key="3">
    <source>
        <dbReference type="EMBL" id="MYN45402.1"/>
    </source>
</evidence>
<dbReference type="CDD" id="cd00293">
    <property type="entry name" value="USP-like"/>
    <property type="match status" value="1"/>
</dbReference>
<name>A0A845HWZ8_9BURK</name>
<proteinExistence type="inferred from homology"/>
<dbReference type="SUPFAM" id="SSF52402">
    <property type="entry name" value="Adenine nucleotide alpha hydrolases-like"/>
    <property type="match status" value="2"/>
</dbReference>
<accession>A0A845HWZ8</accession>
<dbReference type="PRINTS" id="PR01438">
    <property type="entry name" value="UNVRSLSTRESS"/>
</dbReference>
<reference evidence="3" key="1">
    <citation type="submission" date="2019-12" db="EMBL/GenBank/DDBJ databases">
        <title>Novel species isolated from a subtropical stream in China.</title>
        <authorList>
            <person name="Lu H."/>
        </authorList>
    </citation>
    <scope>NUCLEOTIDE SEQUENCE [LARGE SCALE GENOMIC DNA]</scope>
    <source>
        <strain evidence="3">FT93W</strain>
    </source>
</reference>
<dbReference type="RefSeq" id="WP_161035031.1">
    <property type="nucleotide sequence ID" value="NZ_WWCL01000002.1"/>
</dbReference>